<dbReference type="Gene3D" id="3.40.50.261">
    <property type="entry name" value="Succinyl-CoA synthetase domains"/>
    <property type="match status" value="2"/>
</dbReference>
<dbReference type="InterPro" id="IPR016102">
    <property type="entry name" value="Succinyl-CoA_synth-like"/>
</dbReference>
<dbReference type="InterPro" id="IPR036291">
    <property type="entry name" value="NAD(P)-bd_dom_sf"/>
</dbReference>
<dbReference type="Pfam" id="PF13607">
    <property type="entry name" value="Succ_CoA_lig"/>
    <property type="match status" value="1"/>
</dbReference>
<gene>
    <name evidence="6" type="ORF">JOD17_000007</name>
</gene>
<evidence type="ECO:0000256" key="1">
    <source>
        <dbReference type="ARBA" id="ARBA00022598"/>
    </source>
</evidence>
<dbReference type="Pfam" id="PF13549">
    <property type="entry name" value="ATP-grasp_5"/>
    <property type="match status" value="1"/>
</dbReference>
<comment type="caution">
    <text evidence="6">The sequence shown here is derived from an EMBL/GenBank/DDBJ whole genome shotgun (WGS) entry which is preliminary data.</text>
</comment>
<keyword evidence="1" id="KW-0436">Ligase</keyword>
<keyword evidence="3 4" id="KW-0067">ATP-binding</keyword>
<name>A0ABS2P6Y8_9BACL</name>
<keyword evidence="2 4" id="KW-0547">Nucleotide-binding</keyword>
<reference evidence="6 7" key="1">
    <citation type="submission" date="2021-01" db="EMBL/GenBank/DDBJ databases">
        <title>Genomic Encyclopedia of Type Strains, Phase IV (KMG-IV): sequencing the most valuable type-strain genomes for metagenomic binning, comparative biology and taxonomic classification.</title>
        <authorList>
            <person name="Goeker M."/>
        </authorList>
    </citation>
    <scope>NUCLEOTIDE SEQUENCE [LARGE SCALE GENOMIC DNA]</scope>
    <source>
        <strain evidence="6 7">DSM 25540</strain>
    </source>
</reference>
<evidence type="ECO:0000256" key="2">
    <source>
        <dbReference type="ARBA" id="ARBA00022741"/>
    </source>
</evidence>
<evidence type="ECO:0000313" key="7">
    <source>
        <dbReference type="Proteomes" id="UP000741863"/>
    </source>
</evidence>
<dbReference type="InterPro" id="IPR003781">
    <property type="entry name" value="CoA-bd"/>
</dbReference>
<dbReference type="SUPFAM" id="SSF52210">
    <property type="entry name" value="Succinyl-CoA synthetase domains"/>
    <property type="match status" value="2"/>
</dbReference>
<dbReference type="EMBL" id="JAFBEC010000001">
    <property type="protein sequence ID" value="MBM7630916.1"/>
    <property type="molecule type" value="Genomic_DNA"/>
</dbReference>
<evidence type="ECO:0000259" key="5">
    <source>
        <dbReference type="PROSITE" id="PS50975"/>
    </source>
</evidence>
<dbReference type="SMART" id="SM00881">
    <property type="entry name" value="CoA_binding"/>
    <property type="match status" value="1"/>
</dbReference>
<dbReference type="SUPFAM" id="SSF56059">
    <property type="entry name" value="Glutathione synthetase ATP-binding domain-like"/>
    <property type="match status" value="1"/>
</dbReference>
<dbReference type="Gene3D" id="3.30.470.20">
    <property type="entry name" value="ATP-grasp fold, B domain"/>
    <property type="match status" value="1"/>
</dbReference>
<evidence type="ECO:0000256" key="3">
    <source>
        <dbReference type="ARBA" id="ARBA00022840"/>
    </source>
</evidence>
<evidence type="ECO:0000256" key="4">
    <source>
        <dbReference type="PROSITE-ProRule" id="PRU00409"/>
    </source>
</evidence>
<feature type="domain" description="ATP-grasp" evidence="5">
    <location>
        <begin position="488"/>
        <end position="524"/>
    </location>
</feature>
<dbReference type="PANTHER" id="PTHR43334:SF1">
    <property type="entry name" value="3-HYDROXYPROPIONATE--COA LIGASE [ADP-FORMING]"/>
    <property type="match status" value="1"/>
</dbReference>
<evidence type="ECO:0000313" key="6">
    <source>
        <dbReference type="EMBL" id="MBM7630916.1"/>
    </source>
</evidence>
<dbReference type="PROSITE" id="PS50975">
    <property type="entry name" value="ATP_GRASP"/>
    <property type="match status" value="1"/>
</dbReference>
<organism evidence="6 7">
    <name type="scientific">Geomicrobium sediminis</name>
    <dbReference type="NCBI Taxonomy" id="1347788"/>
    <lineage>
        <taxon>Bacteria</taxon>
        <taxon>Bacillati</taxon>
        <taxon>Bacillota</taxon>
        <taxon>Bacilli</taxon>
        <taxon>Bacillales</taxon>
        <taxon>Geomicrobium</taxon>
    </lineage>
</organism>
<proteinExistence type="predicted"/>
<dbReference type="Pfam" id="PF13380">
    <property type="entry name" value="CoA_binding_2"/>
    <property type="match status" value="1"/>
</dbReference>
<dbReference type="RefSeq" id="WP_204695081.1">
    <property type="nucleotide sequence ID" value="NZ_JAFBEC010000001.1"/>
</dbReference>
<dbReference type="InterPro" id="IPR011761">
    <property type="entry name" value="ATP-grasp"/>
</dbReference>
<accession>A0ABS2P6Y8</accession>
<sequence length="703" mass="76379">MTRTEAIERLLHPKSVAIVGVSKDFSSISGKPLKNLLEHRYPGEIYPVNPKYDSIGDLTCYDSVLDIPGEVDVALLAVSASRILSILDECEKKQIRSLILFGSGFAEVGEEGKALQEKVEQKAKQANLSLLGPNCLGLLNVKDSLPLGFATSFETETGFISGNVGFASQSGALGFSLFGIAQEQGIGFSYIINTGNQMDINTIDIMDYLLDDNDTNVVAGYLESIPNGEAFITLAKKAKEKQKPLLIMKAGRSEIGQEAAMSHTASMTGSDEMFQTIAKQYGVVIANDVDDLVDLMKIFSRAKQMHGKRVATISNSGAAGITMADYSEQLGLDLVRLEESTLKQISSIIPSYGSAVNPIDVTAQALKEQHIIADTLDVLAKASEVDAIVVQTTFGGELGKKVCERIVEIDQQTEKPIVVTVTGSEELTGAGRKALESANVPVYVTSYKTMYAVEKLSTFTTTTLEELNVQPSFKVNASEAIWTEVIAKQTVKDLGIEVPKGILVTGQEQLTNVSNELAYPVVAKVISDDILHKSDVGGVELGIENSTQLRESYDRIVQNVAKHHPSASVEGILVEEMMQEKSVEMFIGIQHDVDFGPFIVCGLGGIYIEVFKDYAMRHAPVSKRSAYQMIDELQSAAILKGVRGHQGYDVDALADAIVKLSQFAAANQDRIQEMDLNPVFVREQGLQALDAIIVWREVDRVHS</sequence>
<dbReference type="Gene3D" id="3.30.1490.20">
    <property type="entry name" value="ATP-grasp fold, A domain"/>
    <property type="match status" value="1"/>
</dbReference>
<dbReference type="SUPFAM" id="SSF51735">
    <property type="entry name" value="NAD(P)-binding Rossmann-fold domains"/>
    <property type="match status" value="1"/>
</dbReference>
<dbReference type="PANTHER" id="PTHR43334">
    <property type="entry name" value="ACETATE--COA LIGASE [ADP-FORMING]"/>
    <property type="match status" value="1"/>
</dbReference>
<dbReference type="InterPro" id="IPR013815">
    <property type="entry name" value="ATP_grasp_subdomain_1"/>
</dbReference>
<dbReference type="InterPro" id="IPR032875">
    <property type="entry name" value="Succ_CoA_lig_flav_dom"/>
</dbReference>
<dbReference type="Proteomes" id="UP000741863">
    <property type="component" value="Unassembled WGS sequence"/>
</dbReference>
<dbReference type="Gene3D" id="3.40.50.720">
    <property type="entry name" value="NAD(P)-binding Rossmann-like Domain"/>
    <property type="match status" value="1"/>
</dbReference>
<protein>
    <submittedName>
        <fullName evidence="6">Acyl-CoA synthetase (NDP forming)</fullName>
    </submittedName>
</protein>
<keyword evidence="7" id="KW-1185">Reference proteome</keyword>
<dbReference type="InterPro" id="IPR051538">
    <property type="entry name" value="Acyl-CoA_Synth/Transferase"/>
</dbReference>